<keyword evidence="1 3" id="KW-0808">Transferase</keyword>
<evidence type="ECO:0000313" key="4">
    <source>
        <dbReference type="Proteomes" id="UP001611415"/>
    </source>
</evidence>
<keyword evidence="3" id="KW-0012">Acyltransferase</keyword>
<dbReference type="InterPro" id="IPR016181">
    <property type="entry name" value="Acyl_CoA_acyltransferase"/>
</dbReference>
<keyword evidence="4" id="KW-1185">Reference proteome</keyword>
<dbReference type="GO" id="GO:0016746">
    <property type="term" value="F:acyltransferase activity"/>
    <property type="evidence" value="ECO:0007669"/>
    <property type="project" value="UniProtKB-KW"/>
</dbReference>
<dbReference type="PANTHER" id="PTHR13947">
    <property type="entry name" value="GNAT FAMILY N-ACETYLTRANSFERASE"/>
    <property type="match status" value="1"/>
</dbReference>
<dbReference type="RefSeq" id="WP_397096084.1">
    <property type="nucleotide sequence ID" value="NZ_JBIRYO010000042.1"/>
</dbReference>
<evidence type="ECO:0000256" key="1">
    <source>
        <dbReference type="ARBA" id="ARBA00022679"/>
    </source>
</evidence>
<evidence type="ECO:0000313" key="3">
    <source>
        <dbReference type="EMBL" id="MFI2478544.1"/>
    </source>
</evidence>
<dbReference type="PANTHER" id="PTHR13947:SF37">
    <property type="entry name" value="LD18367P"/>
    <property type="match status" value="1"/>
</dbReference>
<dbReference type="CDD" id="cd04301">
    <property type="entry name" value="NAT_SF"/>
    <property type="match status" value="1"/>
</dbReference>
<reference evidence="3 4" key="1">
    <citation type="submission" date="2024-10" db="EMBL/GenBank/DDBJ databases">
        <title>The Natural Products Discovery Center: Release of the First 8490 Sequenced Strains for Exploring Actinobacteria Biosynthetic Diversity.</title>
        <authorList>
            <person name="Kalkreuter E."/>
            <person name="Kautsar S.A."/>
            <person name="Yang D."/>
            <person name="Bader C.D."/>
            <person name="Teijaro C.N."/>
            <person name="Fluegel L."/>
            <person name="Davis C.M."/>
            <person name="Simpson J.R."/>
            <person name="Lauterbach L."/>
            <person name="Steele A.D."/>
            <person name="Gui C."/>
            <person name="Meng S."/>
            <person name="Li G."/>
            <person name="Viehrig K."/>
            <person name="Ye F."/>
            <person name="Su P."/>
            <person name="Kiefer A.F."/>
            <person name="Nichols A."/>
            <person name="Cepeda A.J."/>
            <person name="Yan W."/>
            <person name="Fan B."/>
            <person name="Jiang Y."/>
            <person name="Adhikari A."/>
            <person name="Zheng C.-J."/>
            <person name="Schuster L."/>
            <person name="Cowan T.M."/>
            <person name="Smanski M.J."/>
            <person name="Chevrette M.G."/>
            <person name="De Carvalho L.P.S."/>
            <person name="Shen B."/>
        </authorList>
    </citation>
    <scope>NUCLEOTIDE SEQUENCE [LARGE SCALE GENOMIC DNA]</scope>
    <source>
        <strain evidence="3 4">NPDC019275</strain>
    </source>
</reference>
<protein>
    <submittedName>
        <fullName evidence="3">GNAT family N-acetyltransferase</fullName>
        <ecNumber evidence="3">2.3.-.-</ecNumber>
    </submittedName>
</protein>
<comment type="caution">
    <text evidence="3">The sequence shown here is derived from an EMBL/GenBank/DDBJ whole genome shotgun (WGS) entry which is preliminary data.</text>
</comment>
<name>A0ABW7XC43_9NOCA</name>
<organism evidence="3 4">
    <name type="scientific">Nocardia xishanensis</name>
    <dbReference type="NCBI Taxonomy" id="238964"/>
    <lineage>
        <taxon>Bacteria</taxon>
        <taxon>Bacillati</taxon>
        <taxon>Actinomycetota</taxon>
        <taxon>Actinomycetes</taxon>
        <taxon>Mycobacteriales</taxon>
        <taxon>Nocardiaceae</taxon>
        <taxon>Nocardia</taxon>
    </lineage>
</organism>
<feature type="domain" description="N-acetyltransferase" evidence="2">
    <location>
        <begin position="6"/>
        <end position="189"/>
    </location>
</feature>
<dbReference type="InterPro" id="IPR000182">
    <property type="entry name" value="GNAT_dom"/>
</dbReference>
<dbReference type="EMBL" id="JBIRYO010000042">
    <property type="protein sequence ID" value="MFI2478544.1"/>
    <property type="molecule type" value="Genomic_DNA"/>
</dbReference>
<gene>
    <name evidence="3" type="ORF">ACH49W_34765</name>
</gene>
<sequence>MSADSYRLRVAGQADVAGARSVMLDTFYHVFGIGYLPEHHDDVIDPESAYLRHPLNRLWVAEHAGDIVATTAVRAQGPRHPPHPRWLTERYPDPRTAQLFRVYVRPEHQRRGLARRLVAMAVEYVDTTTEFDDLYLHTDARTPGALEFWRSCARLVHDARTPGEGFQTVHFDIPLPRHAHTSQREHAMR</sequence>
<dbReference type="EC" id="2.3.-.-" evidence="3"/>
<dbReference type="PROSITE" id="PS51186">
    <property type="entry name" value="GNAT"/>
    <property type="match status" value="1"/>
</dbReference>
<evidence type="ECO:0000259" key="2">
    <source>
        <dbReference type="PROSITE" id="PS51186"/>
    </source>
</evidence>
<dbReference type="SUPFAM" id="SSF55729">
    <property type="entry name" value="Acyl-CoA N-acyltransferases (Nat)"/>
    <property type="match status" value="1"/>
</dbReference>
<accession>A0ABW7XC43</accession>
<proteinExistence type="predicted"/>
<dbReference type="Proteomes" id="UP001611415">
    <property type="component" value="Unassembled WGS sequence"/>
</dbReference>
<dbReference type="Pfam" id="PF00583">
    <property type="entry name" value="Acetyltransf_1"/>
    <property type="match status" value="1"/>
</dbReference>
<dbReference type="InterPro" id="IPR050769">
    <property type="entry name" value="NAT_camello-type"/>
</dbReference>
<dbReference type="Gene3D" id="3.40.630.30">
    <property type="match status" value="1"/>
</dbReference>